<keyword evidence="11 17" id="KW-1133">Transmembrane helix</keyword>
<evidence type="ECO:0000256" key="3">
    <source>
        <dbReference type="ARBA" id="ARBA00012949"/>
    </source>
</evidence>
<dbReference type="InterPro" id="IPR036909">
    <property type="entry name" value="Cyt_c-like_dom_sf"/>
</dbReference>
<dbReference type="SUPFAM" id="SSF49503">
    <property type="entry name" value="Cupredoxins"/>
    <property type="match status" value="1"/>
</dbReference>
<dbReference type="InterPro" id="IPR014222">
    <property type="entry name" value="Cyt_c_oxidase_su2"/>
</dbReference>
<evidence type="ECO:0000256" key="1">
    <source>
        <dbReference type="ARBA" id="ARBA00004141"/>
    </source>
</evidence>
<keyword evidence="10" id="KW-0249">Electron transport</keyword>
<evidence type="ECO:0000256" key="17">
    <source>
        <dbReference type="SAM" id="Phobius"/>
    </source>
</evidence>
<dbReference type="Pfam" id="PF00116">
    <property type="entry name" value="COX2"/>
    <property type="match status" value="1"/>
</dbReference>
<evidence type="ECO:0000256" key="11">
    <source>
        <dbReference type="ARBA" id="ARBA00022989"/>
    </source>
</evidence>
<dbReference type="GO" id="GO:0016020">
    <property type="term" value="C:membrane"/>
    <property type="evidence" value="ECO:0007669"/>
    <property type="project" value="UniProtKB-SubCell"/>
</dbReference>
<dbReference type="Gene3D" id="2.60.40.420">
    <property type="entry name" value="Cupredoxins - blue copper proteins"/>
    <property type="match status" value="1"/>
</dbReference>
<evidence type="ECO:0000256" key="5">
    <source>
        <dbReference type="ARBA" id="ARBA00022617"/>
    </source>
</evidence>
<feature type="domain" description="Cytochrome oxidase subunit II copper A binding" evidence="18">
    <location>
        <begin position="154"/>
        <end position="272"/>
    </location>
</feature>
<dbReference type="PRINTS" id="PR01166">
    <property type="entry name" value="CYCOXIDASEII"/>
</dbReference>
<evidence type="ECO:0000313" key="21">
    <source>
        <dbReference type="EMBL" id="CAB4340186.1"/>
    </source>
</evidence>
<dbReference type="PANTHER" id="PTHR22888">
    <property type="entry name" value="CYTOCHROME C OXIDASE, SUBUNIT II"/>
    <property type="match status" value="1"/>
</dbReference>
<dbReference type="Pfam" id="PF02790">
    <property type="entry name" value="COX2_TM"/>
    <property type="match status" value="1"/>
</dbReference>
<reference evidence="21" key="1">
    <citation type="submission" date="2020-05" db="EMBL/GenBank/DDBJ databases">
        <authorList>
            <person name="Chiriac C."/>
            <person name="Salcher M."/>
            <person name="Ghai R."/>
            <person name="Kavagutti S V."/>
        </authorList>
    </citation>
    <scope>NUCLEOTIDE SEQUENCE</scope>
</reference>
<dbReference type="SUPFAM" id="SSF46626">
    <property type="entry name" value="Cytochrome c"/>
    <property type="match status" value="1"/>
</dbReference>
<evidence type="ECO:0000256" key="4">
    <source>
        <dbReference type="ARBA" id="ARBA00022448"/>
    </source>
</evidence>
<feature type="domain" description="Cytochrome oxidase subunit II transmembrane region profile" evidence="19">
    <location>
        <begin position="29"/>
        <end position="126"/>
    </location>
</feature>
<protein>
    <recommendedName>
        <fullName evidence="3">cytochrome-c oxidase</fullName>
        <ecNumber evidence="3">7.1.1.9</ecNumber>
    </recommendedName>
    <alternativeName>
        <fullName evidence="15">Cytochrome c oxidase polypeptide II</fullName>
    </alternativeName>
</protein>
<organism evidence="21">
    <name type="scientific">freshwater metagenome</name>
    <dbReference type="NCBI Taxonomy" id="449393"/>
    <lineage>
        <taxon>unclassified sequences</taxon>
        <taxon>metagenomes</taxon>
        <taxon>ecological metagenomes</taxon>
    </lineage>
</organism>
<dbReference type="EMBL" id="CAESAN010000030">
    <property type="protein sequence ID" value="CAB4340186.1"/>
    <property type="molecule type" value="Genomic_DNA"/>
</dbReference>
<evidence type="ECO:0000256" key="15">
    <source>
        <dbReference type="ARBA" id="ARBA00031389"/>
    </source>
</evidence>
<feature type="compositionally biased region" description="Polar residues" evidence="16">
    <location>
        <begin position="127"/>
        <end position="141"/>
    </location>
</feature>
<feature type="transmembrane region" description="Helical" evidence="17">
    <location>
        <begin position="98"/>
        <end position="117"/>
    </location>
</feature>
<dbReference type="NCBIfam" id="TIGR02866">
    <property type="entry name" value="CoxB"/>
    <property type="match status" value="1"/>
</dbReference>
<accession>A0A6J5ZFM5</accession>
<dbReference type="PANTHER" id="PTHR22888:SF9">
    <property type="entry name" value="CYTOCHROME C OXIDASE SUBUNIT 2"/>
    <property type="match status" value="1"/>
</dbReference>
<evidence type="ECO:0000256" key="13">
    <source>
        <dbReference type="ARBA" id="ARBA00023008"/>
    </source>
</evidence>
<keyword evidence="7 17" id="KW-0812">Transmembrane</keyword>
<dbReference type="InterPro" id="IPR045187">
    <property type="entry name" value="CcO_II"/>
</dbReference>
<dbReference type="GO" id="GO:0005507">
    <property type="term" value="F:copper ion binding"/>
    <property type="evidence" value="ECO:0007669"/>
    <property type="project" value="InterPro"/>
</dbReference>
<dbReference type="InterPro" id="IPR036257">
    <property type="entry name" value="Cyt_c_oxidase_su2_TM_sf"/>
</dbReference>
<evidence type="ECO:0000259" key="18">
    <source>
        <dbReference type="PROSITE" id="PS50857"/>
    </source>
</evidence>
<feature type="domain" description="Cytochrome c" evidence="20">
    <location>
        <begin position="315"/>
        <end position="411"/>
    </location>
</feature>
<comment type="subcellular location">
    <subcellularLocation>
        <location evidence="1">Membrane</location>
        <topology evidence="1">Multi-pass membrane protein</topology>
    </subcellularLocation>
</comment>
<proteinExistence type="inferred from homology"/>
<dbReference type="GO" id="GO:0016491">
    <property type="term" value="F:oxidoreductase activity"/>
    <property type="evidence" value="ECO:0007669"/>
    <property type="project" value="InterPro"/>
</dbReference>
<feature type="region of interest" description="Disordered" evidence="16">
    <location>
        <begin position="127"/>
        <end position="156"/>
    </location>
</feature>
<dbReference type="GO" id="GO:0042773">
    <property type="term" value="P:ATP synthesis coupled electron transport"/>
    <property type="evidence" value="ECO:0007669"/>
    <property type="project" value="TreeGrafter"/>
</dbReference>
<evidence type="ECO:0000256" key="9">
    <source>
        <dbReference type="ARBA" id="ARBA00022967"/>
    </source>
</evidence>
<dbReference type="Gene3D" id="1.10.287.90">
    <property type="match status" value="1"/>
</dbReference>
<keyword evidence="12" id="KW-0408">Iron</keyword>
<dbReference type="PROSITE" id="PS50999">
    <property type="entry name" value="COX2_TM"/>
    <property type="match status" value="1"/>
</dbReference>
<gene>
    <name evidence="21" type="ORF">UFOPK3547_00506</name>
</gene>
<dbReference type="InterPro" id="IPR009056">
    <property type="entry name" value="Cyt_c-like_dom"/>
</dbReference>
<dbReference type="InterPro" id="IPR011759">
    <property type="entry name" value="Cyt_c_oxidase_su2_TM_dom"/>
</dbReference>
<evidence type="ECO:0000256" key="12">
    <source>
        <dbReference type="ARBA" id="ARBA00023004"/>
    </source>
</evidence>
<feature type="transmembrane region" description="Helical" evidence="17">
    <location>
        <begin position="53"/>
        <end position="77"/>
    </location>
</feature>
<evidence type="ECO:0000259" key="20">
    <source>
        <dbReference type="PROSITE" id="PS51007"/>
    </source>
</evidence>
<dbReference type="InterPro" id="IPR008972">
    <property type="entry name" value="Cupredoxin"/>
</dbReference>
<dbReference type="InterPro" id="IPR002429">
    <property type="entry name" value="CcO_II-like_C"/>
</dbReference>
<evidence type="ECO:0000256" key="10">
    <source>
        <dbReference type="ARBA" id="ARBA00022982"/>
    </source>
</evidence>
<dbReference type="Pfam" id="PF00034">
    <property type="entry name" value="Cytochrom_C"/>
    <property type="match status" value="1"/>
</dbReference>
<keyword evidence="14 17" id="KW-0472">Membrane</keyword>
<evidence type="ECO:0000256" key="2">
    <source>
        <dbReference type="ARBA" id="ARBA00007866"/>
    </source>
</evidence>
<evidence type="ECO:0000256" key="7">
    <source>
        <dbReference type="ARBA" id="ARBA00022692"/>
    </source>
</evidence>
<keyword evidence="6" id="KW-0679">Respiratory chain</keyword>
<dbReference type="PROSITE" id="PS51007">
    <property type="entry name" value="CYTC"/>
    <property type="match status" value="1"/>
</dbReference>
<name>A0A6J5ZFM5_9ZZZZ</name>
<dbReference type="PROSITE" id="PS00078">
    <property type="entry name" value="COX2"/>
    <property type="match status" value="1"/>
</dbReference>
<evidence type="ECO:0000256" key="8">
    <source>
        <dbReference type="ARBA" id="ARBA00022723"/>
    </source>
</evidence>
<dbReference type="PROSITE" id="PS51257">
    <property type="entry name" value="PROKAR_LIPOPROTEIN"/>
    <property type="match status" value="1"/>
</dbReference>
<dbReference type="SUPFAM" id="SSF81464">
    <property type="entry name" value="Cytochrome c oxidase subunit II-like, transmembrane region"/>
    <property type="match status" value="1"/>
</dbReference>
<keyword evidence="4" id="KW-0813">Transport</keyword>
<evidence type="ECO:0000256" key="16">
    <source>
        <dbReference type="SAM" id="MobiDB-lite"/>
    </source>
</evidence>
<comment type="similarity">
    <text evidence="2">Belongs to the cytochrome c oxidase subunit 2 family.</text>
</comment>
<evidence type="ECO:0000256" key="6">
    <source>
        <dbReference type="ARBA" id="ARBA00022660"/>
    </source>
</evidence>
<evidence type="ECO:0000259" key="19">
    <source>
        <dbReference type="PROSITE" id="PS50999"/>
    </source>
</evidence>
<dbReference type="AlphaFoldDB" id="A0A6J5ZFM5"/>
<evidence type="ECO:0000256" key="14">
    <source>
        <dbReference type="ARBA" id="ARBA00023136"/>
    </source>
</evidence>
<dbReference type="GO" id="GO:0004129">
    <property type="term" value="F:cytochrome-c oxidase activity"/>
    <property type="evidence" value="ECO:0007669"/>
    <property type="project" value="UniProtKB-EC"/>
</dbReference>
<keyword evidence="13" id="KW-0186">Copper</keyword>
<keyword evidence="5" id="KW-0349">Heme</keyword>
<keyword evidence="9" id="KW-1278">Translocase</keyword>
<keyword evidence="8" id="KW-0479">Metal-binding</keyword>
<dbReference type="InterPro" id="IPR001505">
    <property type="entry name" value="Copper_CuA"/>
</dbReference>
<dbReference type="EC" id="7.1.1.9" evidence="3"/>
<dbReference type="GO" id="GO:0020037">
    <property type="term" value="F:heme binding"/>
    <property type="evidence" value="ECO:0007669"/>
    <property type="project" value="InterPro"/>
</dbReference>
<dbReference type="Gene3D" id="1.10.760.10">
    <property type="entry name" value="Cytochrome c-like domain"/>
    <property type="match status" value="1"/>
</dbReference>
<dbReference type="PROSITE" id="PS50857">
    <property type="entry name" value="COX2_CUA"/>
    <property type="match status" value="1"/>
</dbReference>
<sequence>MRALIRSRPAQTSLLGAIVVVGCVLAPASTALAGVLGPDSAGGSPNAEGIRSLYFLIFAIALIIFVGVGGLIAFTVYRFRARPGVEAQQTKGNNRLEIGWTVGAALVLVLISLVTFLKLDQIRNPPNSDANGVSSPRNASFTPGPAKPAIPPNGRSLNIDVTGQQYLWRYSYADADTNSLNNVFSYEQMVVPTGTTVSLRIRAQDVQHSWWIPDLGGKFDAVPGYTNYTWFKISEPGVYRGQCAELCGRGHATMIASVKAVSPAAFRVWYAEQKAAIAAAKQDAATARNALLAKQEAAAKAMPSEPAVKAVPAPAAAIDGKKIFVAGVPATGALACGSCHALKDAGSNAAVGPNLDVVLKPDNAAMIKESILYPNKEIAKGYAKGIMPLNYGKTLTSAQLNALVKYIDEAVHGK</sequence>